<feature type="coiled-coil region" evidence="1">
    <location>
        <begin position="364"/>
        <end position="391"/>
    </location>
</feature>
<gene>
    <name evidence="4" type="ORF">H8R02_11065</name>
</gene>
<evidence type="ECO:0000259" key="3">
    <source>
        <dbReference type="PROSITE" id="PS50113"/>
    </source>
</evidence>
<dbReference type="SMART" id="SM00091">
    <property type="entry name" value="PAS"/>
    <property type="match status" value="3"/>
</dbReference>
<evidence type="ECO:0000256" key="1">
    <source>
        <dbReference type="SAM" id="Coils"/>
    </source>
</evidence>
<dbReference type="InterPro" id="IPR000014">
    <property type="entry name" value="PAS"/>
</dbReference>
<dbReference type="PROSITE" id="PS50112">
    <property type="entry name" value="PAS"/>
    <property type="match status" value="2"/>
</dbReference>
<dbReference type="Gene3D" id="3.30.450.20">
    <property type="entry name" value="PAS domain"/>
    <property type="match status" value="3"/>
</dbReference>
<dbReference type="EMBL" id="JACORU010000003">
    <property type="protein sequence ID" value="MBC5764995.1"/>
    <property type="molecule type" value="Genomic_DNA"/>
</dbReference>
<feature type="domain" description="PAC" evidence="3">
    <location>
        <begin position="79"/>
        <end position="131"/>
    </location>
</feature>
<dbReference type="NCBIfam" id="TIGR00229">
    <property type="entry name" value="sensory_box"/>
    <property type="match status" value="3"/>
</dbReference>
<dbReference type="InterPro" id="IPR000700">
    <property type="entry name" value="PAS-assoc_C"/>
</dbReference>
<evidence type="ECO:0000259" key="2">
    <source>
        <dbReference type="PROSITE" id="PS50112"/>
    </source>
</evidence>
<name>A0A923M7V0_9BURK</name>
<keyword evidence="5" id="KW-1185">Reference proteome</keyword>
<dbReference type="Pfam" id="PF08448">
    <property type="entry name" value="PAS_4"/>
    <property type="match status" value="2"/>
</dbReference>
<sequence length="391" mass="44494">MQSPGDPALAAAFDCSPAGLALLDLQFRPLRVNAALASLLGCTRDELLAINPFYLGSNEEVLAEAQQRLAMLTGGLDTYRCERRLARTGQPVCWLEQSCTVVRAPDGTPIHFLIEVRDCTERRTLEMALRESEERFRYTFEEAALGIVHIDTRGNIMRVNRRICEMHGYSREEMVGRSAFDLMEDRGHSARDDISGLLRGQWRHYTAERRFIRKNGESYPARVSVSIARTIAGQPYLISMVEDLSKQKADERRMRRQAQMLHSANDAIIIHDEARRVRYWNKGAERLFGWRAEQALGRTFADLLGPNAALTVGEMELLYRQGELVVQVTCHTPDGRTREIERRFTVVEGEDGDATAVLSVNTDITERLRTQRELEERNRELQAQVSRVATE</sequence>
<dbReference type="CDD" id="cd00130">
    <property type="entry name" value="PAS"/>
    <property type="match status" value="3"/>
</dbReference>
<reference evidence="4" key="1">
    <citation type="submission" date="2020-08" db="EMBL/GenBank/DDBJ databases">
        <title>Ramlibacter sp. GTP1 16S ribosomal RNA gene genome sequencing and assembly.</title>
        <authorList>
            <person name="Kang M."/>
        </authorList>
    </citation>
    <scope>NUCLEOTIDE SEQUENCE</scope>
    <source>
        <strain evidence="4">GTP1</strain>
    </source>
</reference>
<organism evidence="4 5">
    <name type="scientific">Ramlibacter albus</name>
    <dbReference type="NCBI Taxonomy" id="2079448"/>
    <lineage>
        <taxon>Bacteria</taxon>
        <taxon>Pseudomonadati</taxon>
        <taxon>Pseudomonadota</taxon>
        <taxon>Betaproteobacteria</taxon>
        <taxon>Burkholderiales</taxon>
        <taxon>Comamonadaceae</taxon>
        <taxon>Ramlibacter</taxon>
    </lineage>
</organism>
<dbReference type="Pfam" id="PF13426">
    <property type="entry name" value="PAS_9"/>
    <property type="match status" value="1"/>
</dbReference>
<dbReference type="InterPro" id="IPR035965">
    <property type="entry name" value="PAS-like_dom_sf"/>
</dbReference>
<dbReference type="PROSITE" id="PS50113">
    <property type="entry name" value="PAC"/>
    <property type="match status" value="3"/>
</dbReference>
<dbReference type="InterPro" id="IPR052155">
    <property type="entry name" value="Biofilm_reg_signaling"/>
</dbReference>
<dbReference type="RefSeq" id="WP_187081451.1">
    <property type="nucleotide sequence ID" value="NZ_JACORU010000003.1"/>
</dbReference>
<feature type="domain" description="PAS" evidence="2">
    <location>
        <begin position="253"/>
        <end position="307"/>
    </location>
</feature>
<dbReference type="AlphaFoldDB" id="A0A923M7V0"/>
<dbReference type="SUPFAM" id="SSF55785">
    <property type="entry name" value="PYP-like sensor domain (PAS domain)"/>
    <property type="match status" value="3"/>
</dbReference>
<feature type="domain" description="PAC" evidence="3">
    <location>
        <begin position="320"/>
        <end position="376"/>
    </location>
</feature>
<feature type="domain" description="PAS" evidence="2">
    <location>
        <begin position="132"/>
        <end position="184"/>
    </location>
</feature>
<keyword evidence="1" id="KW-0175">Coiled coil</keyword>
<dbReference type="InterPro" id="IPR013656">
    <property type="entry name" value="PAS_4"/>
</dbReference>
<dbReference type="Proteomes" id="UP000596827">
    <property type="component" value="Unassembled WGS sequence"/>
</dbReference>
<evidence type="ECO:0000313" key="4">
    <source>
        <dbReference type="EMBL" id="MBC5764995.1"/>
    </source>
</evidence>
<comment type="caution">
    <text evidence="4">The sequence shown here is derived from an EMBL/GenBank/DDBJ whole genome shotgun (WGS) entry which is preliminary data.</text>
</comment>
<evidence type="ECO:0000313" key="5">
    <source>
        <dbReference type="Proteomes" id="UP000596827"/>
    </source>
</evidence>
<dbReference type="PANTHER" id="PTHR44757:SF2">
    <property type="entry name" value="BIOFILM ARCHITECTURE MAINTENANCE PROTEIN MBAA"/>
    <property type="match status" value="1"/>
</dbReference>
<dbReference type="PANTHER" id="PTHR44757">
    <property type="entry name" value="DIGUANYLATE CYCLASE DGCP"/>
    <property type="match status" value="1"/>
</dbReference>
<dbReference type="SMART" id="SM00086">
    <property type="entry name" value="PAC"/>
    <property type="match status" value="3"/>
</dbReference>
<dbReference type="InterPro" id="IPR001610">
    <property type="entry name" value="PAC"/>
</dbReference>
<feature type="domain" description="PAC" evidence="3">
    <location>
        <begin position="205"/>
        <end position="256"/>
    </location>
</feature>
<accession>A0A923M7V0</accession>
<protein>
    <submittedName>
        <fullName evidence="4">PAS domain S-box protein</fullName>
    </submittedName>
</protein>
<proteinExistence type="predicted"/>